<dbReference type="AlphaFoldDB" id="A0A377GAY4"/>
<protein>
    <submittedName>
        <fullName evidence="1">Uncharacterized protein</fullName>
    </submittedName>
</protein>
<dbReference type="EMBL" id="UGGT01000001">
    <property type="protein sequence ID" value="STO21996.1"/>
    <property type="molecule type" value="Genomic_DNA"/>
</dbReference>
<dbReference type="STRING" id="1094715.GCA_000236165_00344"/>
<dbReference type="Proteomes" id="UP000254554">
    <property type="component" value="Unassembled WGS sequence"/>
</dbReference>
<gene>
    <name evidence="1" type="ORF">NCTC11370_02080</name>
</gene>
<reference evidence="1 2" key="1">
    <citation type="submission" date="2018-06" db="EMBL/GenBank/DDBJ databases">
        <authorList>
            <consortium name="Pathogen Informatics"/>
            <person name="Doyle S."/>
        </authorList>
    </citation>
    <scope>NUCLEOTIDE SEQUENCE [LARGE SCALE GENOMIC DNA]</scope>
    <source>
        <strain evidence="1 2">NCTC11370</strain>
    </source>
</reference>
<evidence type="ECO:0000313" key="1">
    <source>
        <dbReference type="EMBL" id="STO21996.1"/>
    </source>
</evidence>
<evidence type="ECO:0000313" key="2">
    <source>
        <dbReference type="Proteomes" id="UP000254554"/>
    </source>
</evidence>
<name>A0A377GAY4_9GAMM</name>
<keyword evidence="2" id="KW-1185">Reference proteome</keyword>
<accession>A0A377GAY4</accession>
<organism evidence="1 2">
    <name type="scientific">Fluoribacter dumoffii</name>
    <dbReference type="NCBI Taxonomy" id="463"/>
    <lineage>
        <taxon>Bacteria</taxon>
        <taxon>Pseudomonadati</taxon>
        <taxon>Pseudomonadota</taxon>
        <taxon>Gammaproteobacteria</taxon>
        <taxon>Legionellales</taxon>
        <taxon>Legionellaceae</taxon>
        <taxon>Fluoribacter</taxon>
    </lineage>
</organism>
<sequence>MKNNDAAIQWAVDYLESNDCRLVSVQKIVEPAHSIVVPRAYSRNGAISC</sequence>
<proteinExistence type="predicted"/>